<dbReference type="AlphaFoldDB" id="A0A1X6MR13"/>
<feature type="region of interest" description="Disordered" evidence="1">
    <location>
        <begin position="310"/>
        <end position="400"/>
    </location>
</feature>
<evidence type="ECO:0000313" key="2">
    <source>
        <dbReference type="EMBL" id="OSX58740.1"/>
    </source>
</evidence>
<reference evidence="2 3" key="1">
    <citation type="submission" date="2017-04" db="EMBL/GenBank/DDBJ databases">
        <title>Genome Sequence of the Model Brown-Rot Fungus Postia placenta SB12.</title>
        <authorList>
            <consortium name="DOE Joint Genome Institute"/>
            <person name="Gaskell J."/>
            <person name="Kersten P."/>
            <person name="Larrondo L.F."/>
            <person name="Canessa P."/>
            <person name="Martinez D."/>
            <person name="Hibbett D."/>
            <person name="Schmoll M."/>
            <person name="Kubicek C.P."/>
            <person name="Martinez A.T."/>
            <person name="Yadav J."/>
            <person name="Master E."/>
            <person name="Magnuson J.K."/>
            <person name="James T."/>
            <person name="Yaver D."/>
            <person name="Berka R."/>
            <person name="Labutti K."/>
            <person name="Lipzen A."/>
            <person name="Aerts A."/>
            <person name="Barry K."/>
            <person name="Henrissat B."/>
            <person name="Blanchette R."/>
            <person name="Grigoriev I."/>
            <person name="Cullen D."/>
        </authorList>
    </citation>
    <scope>NUCLEOTIDE SEQUENCE [LARGE SCALE GENOMIC DNA]</scope>
    <source>
        <strain evidence="2 3">MAD-698-R-SB12</strain>
    </source>
</reference>
<dbReference type="OrthoDB" id="10283832at2759"/>
<accession>A0A1X6MR13</accession>
<organism evidence="2 3">
    <name type="scientific">Postia placenta MAD-698-R-SB12</name>
    <dbReference type="NCBI Taxonomy" id="670580"/>
    <lineage>
        <taxon>Eukaryota</taxon>
        <taxon>Fungi</taxon>
        <taxon>Dikarya</taxon>
        <taxon>Basidiomycota</taxon>
        <taxon>Agaricomycotina</taxon>
        <taxon>Agaricomycetes</taxon>
        <taxon>Polyporales</taxon>
        <taxon>Adustoporiaceae</taxon>
        <taxon>Rhodonia</taxon>
    </lineage>
</organism>
<keyword evidence="3" id="KW-1185">Reference proteome</keyword>
<name>A0A1X6MR13_9APHY</name>
<protein>
    <submittedName>
        <fullName evidence="2">Uncharacterized protein</fullName>
    </submittedName>
</protein>
<feature type="region of interest" description="Disordered" evidence="1">
    <location>
        <begin position="204"/>
        <end position="266"/>
    </location>
</feature>
<dbReference type="GeneID" id="36324582"/>
<feature type="compositionally biased region" description="Pro residues" evidence="1">
    <location>
        <begin position="372"/>
        <end position="386"/>
    </location>
</feature>
<feature type="compositionally biased region" description="Low complexity" evidence="1">
    <location>
        <begin position="232"/>
        <end position="266"/>
    </location>
</feature>
<sequence>MQCRKPPEDSRQFPVGSLLPFMGTLGQETLRAPVTPVQSPKRLLSSPPEAERVQRPRLRFEDDSPPHEAVEDDRPPHLRLPPFSSLLKIADAGEMKAKNSRRAKTQPSSPSEDTCSNPFDPRTNPEHMQALSASSKPGLGSAFQFEPADKSAQNASDDGDTPPRRHNTSQDDSLVVKSPRTGQSICAPRAEELRTVSRRLSCEYDSDDSFPAAPRGVYNHQRGSSSTDDLLSRPSSRGSWSASSYHVRRPPSSEFSLRSSSRSTSPGFISDAEILNLVEESRSAQAPRDRCQSLGFAHYRARPQVVASQPNVPLVRRTNDARVPSTPLSSLPGRSSYQQRPLSRDQSGSVKPRLPSIQQLKESNGLPDPRELGPPPQVPQVPPLIVPKPRKPQLCVPSNKQSDTKFHLYSPKVPSYLNPERAASFEHRPALARGAWSSYDRPPAVHDIRDCFDSKCNRARLVNGFHMLCWDCVHASEAMIGLLMARAVVYGFRNPSRKSSAGA</sequence>
<evidence type="ECO:0000256" key="1">
    <source>
        <dbReference type="SAM" id="MobiDB-lite"/>
    </source>
</evidence>
<gene>
    <name evidence="2" type="ORF">POSPLADRAFT_1048940</name>
</gene>
<feature type="region of interest" description="Disordered" evidence="1">
    <location>
        <begin position="24"/>
        <end position="192"/>
    </location>
</feature>
<dbReference type="RefSeq" id="XP_024335534.1">
    <property type="nucleotide sequence ID" value="XM_024479632.1"/>
</dbReference>
<dbReference type="Proteomes" id="UP000194127">
    <property type="component" value="Unassembled WGS sequence"/>
</dbReference>
<proteinExistence type="predicted"/>
<evidence type="ECO:0000313" key="3">
    <source>
        <dbReference type="Proteomes" id="UP000194127"/>
    </source>
</evidence>
<feature type="compositionally biased region" description="Polar residues" evidence="1">
    <location>
        <begin position="326"/>
        <end position="349"/>
    </location>
</feature>
<feature type="compositionally biased region" description="Basic and acidic residues" evidence="1">
    <location>
        <begin position="49"/>
        <end position="76"/>
    </location>
</feature>
<feature type="compositionally biased region" description="Polar residues" evidence="1">
    <location>
        <begin position="105"/>
        <end position="117"/>
    </location>
</feature>
<dbReference type="EMBL" id="KZ110603">
    <property type="protein sequence ID" value="OSX58740.1"/>
    <property type="molecule type" value="Genomic_DNA"/>
</dbReference>